<feature type="region of interest" description="Disordered" evidence="8">
    <location>
        <begin position="1"/>
        <end position="23"/>
    </location>
</feature>
<dbReference type="Pfam" id="PF07887">
    <property type="entry name" value="Calmodulin_bind"/>
    <property type="match status" value="1"/>
</dbReference>
<dbReference type="InterPro" id="IPR046830">
    <property type="entry name" value="Calmod_bind_M"/>
</dbReference>
<dbReference type="PANTHER" id="PTHR31713:SF42">
    <property type="entry name" value="PROTEIN SAR DEFICIENT 1"/>
    <property type="match status" value="1"/>
</dbReference>
<evidence type="ECO:0000259" key="11">
    <source>
        <dbReference type="Pfam" id="PF20452"/>
    </source>
</evidence>
<feature type="domain" description="Calmodulin binding protein-like N-terminal" evidence="9">
    <location>
        <begin position="85"/>
        <end position="233"/>
    </location>
</feature>
<evidence type="ECO:0000256" key="1">
    <source>
        <dbReference type="ARBA" id="ARBA00004123"/>
    </source>
</evidence>
<evidence type="ECO:0000256" key="5">
    <source>
        <dbReference type="ARBA" id="ARBA00023159"/>
    </source>
</evidence>
<keyword evidence="6" id="KW-0804">Transcription</keyword>
<proteinExistence type="inferred from homology"/>
<accession>A0AA38YUX1</accession>
<dbReference type="InterPro" id="IPR046829">
    <property type="entry name" value="Calmod_bind_C"/>
</dbReference>
<dbReference type="InterPro" id="IPR012416">
    <property type="entry name" value="CBP60"/>
</dbReference>
<comment type="similarity">
    <text evidence="2">Belongs to the plant ACBP60 protein family.</text>
</comment>
<evidence type="ECO:0000256" key="3">
    <source>
        <dbReference type="ARBA" id="ARBA00023015"/>
    </source>
</evidence>
<sequence>MAAKRFHEESGSDPDQPDEKRIRGRPSLMSVFGEVLTGNFVENFCTTLEPMLRKVVVEEVEKGIRKCRFTKSPSFRIQAPEPSTMRLTFTKNLSLPIFTGTKIVNAENNPLQLLIEDTSGDNQNILRAVSPSLKVEIIVLDGDFPGEDRENWSTEEFDNSIVRERIGKRPLLAGDVLVTMRGGAAVIGDIEFTDNSSWIRSRNFRLGARVVPDSCKEFRIREAITEAFVVKDHRGELYKKHYPPMLNDEVWRLEKIGKDGAFHKKLASININSVQDFLKLSIVDPAKLKNILGVGMSDRLWEATMKHARTCMMGNKLYIYRGSHFTMTLNPICMVVKVKINGQTYATPQELSPIRTYLEELVRQAYANWDSLEVVDGVLNETALLTQGEQIVEQYPNHEVTMAIPFQQLGNPADTSMGVGYTDVGCSHWQMNPSYHGIPFDHSSVHCYITHSSSEGGGTSSSGAPFPNGT</sequence>
<dbReference type="EMBL" id="JARBHA010000017">
    <property type="protein sequence ID" value="KAJ9676978.1"/>
    <property type="molecule type" value="Genomic_DNA"/>
</dbReference>
<gene>
    <name evidence="12" type="ORF">PVL29_022127</name>
</gene>
<dbReference type="Pfam" id="PF20451">
    <property type="entry name" value="Calmod_bind_M"/>
    <property type="match status" value="1"/>
</dbReference>
<dbReference type="GO" id="GO:0005516">
    <property type="term" value="F:calmodulin binding"/>
    <property type="evidence" value="ECO:0007669"/>
    <property type="project" value="InterPro"/>
</dbReference>
<dbReference type="GO" id="GO:0080142">
    <property type="term" value="P:regulation of salicylic acid biosynthetic process"/>
    <property type="evidence" value="ECO:0007669"/>
    <property type="project" value="TreeGrafter"/>
</dbReference>
<keyword evidence="7" id="KW-0539">Nucleus</keyword>
<comment type="caution">
    <text evidence="12">The sequence shown here is derived from an EMBL/GenBank/DDBJ whole genome shotgun (WGS) entry which is preliminary data.</text>
</comment>
<feature type="domain" description="Calmodulin binding protein C-terminal" evidence="11">
    <location>
        <begin position="316"/>
        <end position="374"/>
    </location>
</feature>
<dbReference type="GO" id="GO:0003700">
    <property type="term" value="F:DNA-binding transcription factor activity"/>
    <property type="evidence" value="ECO:0007669"/>
    <property type="project" value="TreeGrafter"/>
</dbReference>
<dbReference type="GO" id="GO:0005634">
    <property type="term" value="C:nucleus"/>
    <property type="evidence" value="ECO:0007669"/>
    <property type="project" value="UniProtKB-SubCell"/>
</dbReference>
<comment type="subcellular location">
    <subcellularLocation>
        <location evidence="1">Nucleus</location>
    </subcellularLocation>
</comment>
<evidence type="ECO:0000313" key="13">
    <source>
        <dbReference type="Proteomes" id="UP001168098"/>
    </source>
</evidence>
<keyword evidence="5" id="KW-0010">Activator</keyword>
<name>A0AA38YUX1_VITRO</name>
<evidence type="ECO:0008006" key="14">
    <source>
        <dbReference type="Google" id="ProtNLM"/>
    </source>
</evidence>
<dbReference type="Pfam" id="PF20452">
    <property type="entry name" value="Calmod_bind_C"/>
    <property type="match status" value="1"/>
</dbReference>
<dbReference type="AlphaFoldDB" id="A0AA38YUX1"/>
<reference evidence="12 13" key="1">
    <citation type="journal article" date="2023" name="BMC Biotechnol.">
        <title>Vitis rotundifolia cv Carlos genome sequencing.</title>
        <authorList>
            <person name="Huff M."/>
            <person name="Hulse-Kemp A."/>
            <person name="Scheffler B."/>
            <person name="Youngblood R."/>
            <person name="Simpson S."/>
            <person name="Babiker E."/>
            <person name="Staton M."/>
        </authorList>
    </citation>
    <scope>NUCLEOTIDE SEQUENCE [LARGE SCALE GENOMIC DNA]</scope>
    <source>
        <tissue evidence="12">Leaf</tissue>
    </source>
</reference>
<keyword evidence="3" id="KW-0805">Transcription regulation</keyword>
<evidence type="ECO:0000256" key="8">
    <source>
        <dbReference type="SAM" id="MobiDB-lite"/>
    </source>
</evidence>
<evidence type="ECO:0000259" key="9">
    <source>
        <dbReference type="Pfam" id="PF07887"/>
    </source>
</evidence>
<feature type="domain" description="Calmodulin binding protein central" evidence="10">
    <location>
        <begin position="245"/>
        <end position="311"/>
    </location>
</feature>
<dbReference type="InterPro" id="IPR046831">
    <property type="entry name" value="Calmodulin_bind_N"/>
</dbReference>
<keyword evidence="13" id="KW-1185">Reference proteome</keyword>
<feature type="compositionally biased region" description="Basic and acidic residues" evidence="8">
    <location>
        <begin position="1"/>
        <end position="10"/>
    </location>
</feature>
<evidence type="ECO:0000313" key="12">
    <source>
        <dbReference type="EMBL" id="KAJ9676978.1"/>
    </source>
</evidence>
<evidence type="ECO:0000256" key="2">
    <source>
        <dbReference type="ARBA" id="ARBA00007214"/>
    </source>
</evidence>
<keyword evidence="4" id="KW-0238">DNA-binding</keyword>
<dbReference type="GO" id="GO:0043565">
    <property type="term" value="F:sequence-specific DNA binding"/>
    <property type="evidence" value="ECO:0007669"/>
    <property type="project" value="TreeGrafter"/>
</dbReference>
<organism evidence="12 13">
    <name type="scientific">Vitis rotundifolia</name>
    <name type="common">Muscadine grape</name>
    <dbReference type="NCBI Taxonomy" id="103349"/>
    <lineage>
        <taxon>Eukaryota</taxon>
        <taxon>Viridiplantae</taxon>
        <taxon>Streptophyta</taxon>
        <taxon>Embryophyta</taxon>
        <taxon>Tracheophyta</taxon>
        <taxon>Spermatophyta</taxon>
        <taxon>Magnoliopsida</taxon>
        <taxon>eudicotyledons</taxon>
        <taxon>Gunneridae</taxon>
        <taxon>Pentapetalae</taxon>
        <taxon>rosids</taxon>
        <taxon>Vitales</taxon>
        <taxon>Vitaceae</taxon>
        <taxon>Viteae</taxon>
        <taxon>Vitis</taxon>
    </lineage>
</organism>
<protein>
    <recommendedName>
        <fullName evidence="14">Protein SAR DEFICIENT 1</fullName>
    </recommendedName>
</protein>
<evidence type="ECO:0000259" key="10">
    <source>
        <dbReference type="Pfam" id="PF20451"/>
    </source>
</evidence>
<dbReference type="Proteomes" id="UP001168098">
    <property type="component" value="Unassembled WGS sequence"/>
</dbReference>
<feature type="region of interest" description="Disordered" evidence="8">
    <location>
        <begin position="451"/>
        <end position="470"/>
    </location>
</feature>
<evidence type="ECO:0000256" key="7">
    <source>
        <dbReference type="ARBA" id="ARBA00023242"/>
    </source>
</evidence>
<dbReference type="PANTHER" id="PTHR31713">
    <property type="entry name" value="OS02G0177800 PROTEIN"/>
    <property type="match status" value="1"/>
</dbReference>
<evidence type="ECO:0000256" key="4">
    <source>
        <dbReference type="ARBA" id="ARBA00023125"/>
    </source>
</evidence>
<evidence type="ECO:0000256" key="6">
    <source>
        <dbReference type="ARBA" id="ARBA00023163"/>
    </source>
</evidence>